<dbReference type="SUPFAM" id="SSF56784">
    <property type="entry name" value="HAD-like"/>
    <property type="match status" value="1"/>
</dbReference>
<gene>
    <name evidence="2" type="ORF">HTAM1171_LOCUS1705</name>
</gene>
<evidence type="ECO:0000256" key="1">
    <source>
        <dbReference type="SAM" id="Phobius"/>
    </source>
</evidence>
<feature type="transmembrane region" description="Helical" evidence="1">
    <location>
        <begin position="15"/>
        <end position="32"/>
    </location>
</feature>
<keyword evidence="1" id="KW-1133">Transmembrane helix</keyword>
<evidence type="ECO:0000313" key="2">
    <source>
        <dbReference type="EMBL" id="CAD9472803.1"/>
    </source>
</evidence>
<dbReference type="AlphaFoldDB" id="A0A7S2GVH3"/>
<proteinExistence type="predicted"/>
<reference evidence="2" key="1">
    <citation type="submission" date="2021-01" db="EMBL/GenBank/DDBJ databases">
        <authorList>
            <person name="Corre E."/>
            <person name="Pelletier E."/>
            <person name="Niang G."/>
            <person name="Scheremetjew M."/>
            <person name="Finn R."/>
            <person name="Kale V."/>
            <person name="Holt S."/>
            <person name="Cochrane G."/>
            <person name="Meng A."/>
            <person name="Brown T."/>
            <person name="Cohen L."/>
        </authorList>
    </citation>
    <scope>NUCLEOTIDE SEQUENCE</scope>
    <source>
        <strain evidence="2">CCMP826</strain>
    </source>
</reference>
<accession>A0A7S2GVH3</accession>
<sequence length="222" mass="24450">MQLRRPTVSRKSSPAFRYFFALALVLVLFKLLSLRKKIMGSVAQTSMDTLQGRCSAAVSRLADMNINFMALDFDLTIIDEHTGGRWKGTSKELTEHVRPLFKTLIETAMSHSIHVAVVTFSGQTRIISEVLKTTFPNASVDIPVRGGYDDVNGKQNHLALATEDIKKLTAKSTGTPAAISGATTVLIDDDGRNIRIAQKNGFHAVHFNPDEPLDLLQMIVDL</sequence>
<protein>
    <submittedName>
        <fullName evidence="2">Uncharacterized protein</fullName>
    </submittedName>
</protein>
<organism evidence="2">
    <name type="scientific">Helicotheca tamesis</name>
    <dbReference type="NCBI Taxonomy" id="374047"/>
    <lineage>
        <taxon>Eukaryota</taxon>
        <taxon>Sar</taxon>
        <taxon>Stramenopiles</taxon>
        <taxon>Ochrophyta</taxon>
        <taxon>Bacillariophyta</taxon>
        <taxon>Mediophyceae</taxon>
        <taxon>Lithodesmiophycidae</taxon>
        <taxon>Lithodesmiales</taxon>
        <taxon>Lithodesmiaceae</taxon>
        <taxon>Helicotheca</taxon>
    </lineage>
</organism>
<name>A0A7S2GVH3_9STRA</name>
<keyword evidence="1" id="KW-0472">Membrane</keyword>
<keyword evidence="1" id="KW-0812">Transmembrane</keyword>
<dbReference type="InterPro" id="IPR036412">
    <property type="entry name" value="HAD-like_sf"/>
</dbReference>
<dbReference type="EMBL" id="HBGV01002801">
    <property type="protein sequence ID" value="CAD9472803.1"/>
    <property type="molecule type" value="Transcribed_RNA"/>
</dbReference>